<keyword evidence="1" id="KW-0808">Transferase</keyword>
<dbReference type="SUPFAM" id="SSF53448">
    <property type="entry name" value="Nucleotide-diphospho-sugar transferases"/>
    <property type="match status" value="1"/>
</dbReference>
<reference evidence="1 2" key="1">
    <citation type="submission" date="2019-03" db="EMBL/GenBank/DDBJ databases">
        <title>Genomic Encyclopedia of Type Strains, Phase IV (KMG-IV): sequencing the most valuable type-strain genomes for metagenomic binning, comparative biology and taxonomic classification.</title>
        <authorList>
            <person name="Goeker M."/>
        </authorList>
    </citation>
    <scope>NUCLEOTIDE SEQUENCE [LARGE SCALE GENOMIC DNA]</scope>
    <source>
        <strain evidence="1 2">DSM 100059</strain>
    </source>
</reference>
<gene>
    <name evidence="1" type="ORF">EDB95_2809</name>
</gene>
<dbReference type="RefSeq" id="WP_133994405.1">
    <property type="nucleotide sequence ID" value="NZ_SODV01000001.1"/>
</dbReference>
<dbReference type="Proteomes" id="UP000294498">
    <property type="component" value="Unassembled WGS sequence"/>
</dbReference>
<dbReference type="Gene3D" id="3.90.550.10">
    <property type="entry name" value="Spore Coat Polysaccharide Biosynthesis Protein SpsA, Chain A"/>
    <property type="match status" value="1"/>
</dbReference>
<accession>A0A4R8DUX2</accession>
<dbReference type="EMBL" id="SODV01000001">
    <property type="protein sequence ID" value="TDX01766.1"/>
    <property type="molecule type" value="Genomic_DNA"/>
</dbReference>
<keyword evidence="2" id="KW-1185">Reference proteome</keyword>
<organism evidence="1 2">
    <name type="scientific">Dinghuibacter silviterrae</name>
    <dbReference type="NCBI Taxonomy" id="1539049"/>
    <lineage>
        <taxon>Bacteria</taxon>
        <taxon>Pseudomonadati</taxon>
        <taxon>Bacteroidota</taxon>
        <taxon>Chitinophagia</taxon>
        <taxon>Chitinophagales</taxon>
        <taxon>Chitinophagaceae</taxon>
        <taxon>Dinghuibacter</taxon>
    </lineage>
</organism>
<protein>
    <submittedName>
        <fullName evidence="1">Glycosyl transferase family 2</fullName>
    </submittedName>
</protein>
<name>A0A4R8DUX2_9BACT</name>
<proteinExistence type="predicted"/>
<dbReference type="AlphaFoldDB" id="A0A4R8DUX2"/>
<dbReference type="InterPro" id="IPR029044">
    <property type="entry name" value="Nucleotide-diphossugar_trans"/>
</dbReference>
<evidence type="ECO:0000313" key="1">
    <source>
        <dbReference type="EMBL" id="TDX01766.1"/>
    </source>
</evidence>
<evidence type="ECO:0000313" key="2">
    <source>
        <dbReference type="Proteomes" id="UP000294498"/>
    </source>
</evidence>
<comment type="caution">
    <text evidence="1">The sequence shown here is derived from an EMBL/GenBank/DDBJ whole genome shotgun (WGS) entry which is preliminary data.</text>
</comment>
<dbReference type="GO" id="GO:0016740">
    <property type="term" value="F:transferase activity"/>
    <property type="evidence" value="ECO:0007669"/>
    <property type="project" value="UniProtKB-KW"/>
</dbReference>
<dbReference type="OrthoDB" id="9785375at2"/>
<sequence length="293" mass="32859">MAPIVLFTYKRPEALARTIEALQRNEGARESVLYVFSDGARAAQDAAAVAEVRAYLRGISGFRQIFIKEAPTNKGLAASVIDGVTEVIREHGRVIVLEDDLVTAPNFLAFMNAALDAYAGDPRVFSVSGYTLPVRAAGDVYFTQRASSWGWATWADRWSSVDWAVEDYAQFSRDALARRRFNRIGSDLSDSLRKQMEGRIHSWAIRWVYNQFKQDKLSVFPTLSKVINIGFDGGATHTRRGQAGRFSTELDRGGALSWNFTEPTLDPSTVKQFAAYYSLPVRLKYKLIQWLPS</sequence>